<evidence type="ECO:0000259" key="10">
    <source>
        <dbReference type="PROSITE" id="PS50109"/>
    </source>
</evidence>
<dbReference type="SUPFAM" id="SSF55781">
    <property type="entry name" value="GAF domain-like"/>
    <property type="match status" value="1"/>
</dbReference>
<proteinExistence type="predicted"/>
<dbReference type="InterPro" id="IPR005467">
    <property type="entry name" value="His_kinase_dom"/>
</dbReference>
<dbReference type="STRING" id="234267.Acid_7879"/>
<dbReference type="InterPro" id="IPR036890">
    <property type="entry name" value="HATPase_C_sf"/>
</dbReference>
<dbReference type="InParanoid" id="Q01NJ7"/>
<keyword evidence="9" id="KW-0175">Coiled coil</keyword>
<dbReference type="Gene3D" id="3.30.565.10">
    <property type="entry name" value="Histidine kinase-like ATPase, C-terminal domain"/>
    <property type="match status" value="1"/>
</dbReference>
<sequence length="484" mass="54199">MENETLLTKGAARYLRLMLRAIAPMAGRLDRECRVILRASPHEPALIRSLLAITPVAASRLRTIAAFLEQVEYNGRRIAKMNLPPGEAIEILVEYDRLLEGALEGRFAPAREQLQLVTRLVLNRAYYQVREAEAQTFFGLYHAEAEARDLDQLLDLLVNILTRTFRAQSGRLHLLEAPPTGRLARPLYIKGGSGDERLIVCDAMRGGHKSYWSFPIHHAALLQLGFDRPYPWLARELAMLYAAGARCYEAIERARMEKEVRYLEAEARRAEEEERRRIGRDLHDDTSQSLAWLRLHLEMLESDAPAALRPRLTHAREVTQRAVEEIRRTIAALSPAVVERLGLGAALRQLTARFAKQHTARFDLEIQGESEGLSRETAEVVYRVAQESLQNVLKHSESTRVKLLLRSADKNIRLSVRDDGAGFSPETAAAKPMSFGLAGMRDRAALLGGRLAVRSAPGKGVTVLLDLPRTSAKGGKSCPKQKFS</sequence>
<keyword evidence="7" id="KW-0067">ATP-binding</keyword>
<comment type="catalytic activity">
    <reaction evidence="1">
        <text>ATP + protein L-histidine = ADP + protein N-phospho-L-histidine.</text>
        <dbReference type="EC" id="2.7.13.3"/>
    </reaction>
</comment>
<gene>
    <name evidence="11" type="ordered locus">Acid_7879</name>
</gene>
<dbReference type="eggNOG" id="COG4585">
    <property type="taxonomic scope" value="Bacteria"/>
</dbReference>
<dbReference type="CDD" id="cd16917">
    <property type="entry name" value="HATPase_UhpB-NarQ-NarX-like"/>
    <property type="match status" value="1"/>
</dbReference>
<dbReference type="GO" id="GO:0046983">
    <property type="term" value="F:protein dimerization activity"/>
    <property type="evidence" value="ECO:0007669"/>
    <property type="project" value="InterPro"/>
</dbReference>
<evidence type="ECO:0000256" key="4">
    <source>
        <dbReference type="ARBA" id="ARBA00022679"/>
    </source>
</evidence>
<evidence type="ECO:0000256" key="2">
    <source>
        <dbReference type="ARBA" id="ARBA00012438"/>
    </source>
</evidence>
<keyword evidence="6 11" id="KW-0418">Kinase</keyword>
<keyword evidence="4" id="KW-0808">Transferase</keyword>
<dbReference type="InterPro" id="IPR050482">
    <property type="entry name" value="Sensor_HK_TwoCompSys"/>
</dbReference>
<evidence type="ECO:0000256" key="1">
    <source>
        <dbReference type="ARBA" id="ARBA00000085"/>
    </source>
</evidence>
<keyword evidence="5" id="KW-0547">Nucleotide-binding</keyword>
<evidence type="ECO:0000256" key="5">
    <source>
        <dbReference type="ARBA" id="ARBA00022741"/>
    </source>
</evidence>
<dbReference type="EMBL" id="CP000473">
    <property type="protein sequence ID" value="ABJ88773.1"/>
    <property type="molecule type" value="Genomic_DNA"/>
</dbReference>
<keyword evidence="3" id="KW-0597">Phosphoprotein</keyword>
<dbReference type="InterPro" id="IPR011712">
    <property type="entry name" value="Sig_transdc_His_kin_sub3_dim/P"/>
</dbReference>
<dbReference type="GO" id="GO:0005524">
    <property type="term" value="F:ATP binding"/>
    <property type="evidence" value="ECO:0007669"/>
    <property type="project" value="UniProtKB-KW"/>
</dbReference>
<evidence type="ECO:0000256" key="7">
    <source>
        <dbReference type="ARBA" id="ARBA00022840"/>
    </source>
</evidence>
<evidence type="ECO:0000256" key="9">
    <source>
        <dbReference type="SAM" id="Coils"/>
    </source>
</evidence>
<keyword evidence="8" id="KW-0902">Two-component regulatory system</keyword>
<dbReference type="AlphaFoldDB" id="Q01NJ7"/>
<organism evidence="11">
    <name type="scientific">Solibacter usitatus (strain Ellin6076)</name>
    <dbReference type="NCBI Taxonomy" id="234267"/>
    <lineage>
        <taxon>Bacteria</taxon>
        <taxon>Pseudomonadati</taxon>
        <taxon>Acidobacteriota</taxon>
        <taxon>Terriglobia</taxon>
        <taxon>Bryobacterales</taxon>
        <taxon>Solibacteraceae</taxon>
        <taxon>Candidatus Solibacter</taxon>
    </lineage>
</organism>
<dbReference type="SMART" id="SM00387">
    <property type="entry name" value="HATPase_c"/>
    <property type="match status" value="1"/>
</dbReference>
<accession>Q01NJ7</accession>
<feature type="domain" description="Histidine kinase" evidence="10">
    <location>
        <begin position="281"/>
        <end position="471"/>
    </location>
</feature>
<dbReference type="GO" id="GO:0016020">
    <property type="term" value="C:membrane"/>
    <property type="evidence" value="ECO:0007669"/>
    <property type="project" value="InterPro"/>
</dbReference>
<dbReference type="EC" id="2.7.13.3" evidence="2"/>
<evidence type="ECO:0000256" key="8">
    <source>
        <dbReference type="ARBA" id="ARBA00023012"/>
    </source>
</evidence>
<dbReference type="PROSITE" id="PS50109">
    <property type="entry name" value="HIS_KIN"/>
    <property type="match status" value="1"/>
</dbReference>
<dbReference type="Pfam" id="PF02518">
    <property type="entry name" value="HATPase_c"/>
    <property type="match status" value="1"/>
</dbReference>
<protein>
    <recommendedName>
        <fullName evidence="2">histidine kinase</fullName>
        <ecNumber evidence="2">2.7.13.3</ecNumber>
    </recommendedName>
</protein>
<evidence type="ECO:0000313" key="11">
    <source>
        <dbReference type="EMBL" id="ABJ88773.1"/>
    </source>
</evidence>
<dbReference type="OrthoDB" id="127685at2"/>
<feature type="coiled-coil region" evidence="9">
    <location>
        <begin position="248"/>
        <end position="275"/>
    </location>
</feature>
<dbReference type="Gene3D" id="1.20.5.1930">
    <property type="match status" value="1"/>
</dbReference>
<dbReference type="HOGENOM" id="CLU_563703_0_0_0"/>
<dbReference type="Pfam" id="PF07730">
    <property type="entry name" value="HisKA_3"/>
    <property type="match status" value="1"/>
</dbReference>
<dbReference type="PANTHER" id="PTHR24421">
    <property type="entry name" value="NITRATE/NITRITE SENSOR PROTEIN NARX-RELATED"/>
    <property type="match status" value="1"/>
</dbReference>
<dbReference type="GO" id="GO:0000155">
    <property type="term" value="F:phosphorelay sensor kinase activity"/>
    <property type="evidence" value="ECO:0007669"/>
    <property type="project" value="InterPro"/>
</dbReference>
<dbReference type="SUPFAM" id="SSF55874">
    <property type="entry name" value="ATPase domain of HSP90 chaperone/DNA topoisomerase II/histidine kinase"/>
    <property type="match status" value="1"/>
</dbReference>
<dbReference type="PANTHER" id="PTHR24421:SF10">
    <property type="entry name" value="NITRATE_NITRITE SENSOR PROTEIN NARQ"/>
    <property type="match status" value="1"/>
</dbReference>
<dbReference type="KEGG" id="sus:Acid_7879"/>
<evidence type="ECO:0000256" key="6">
    <source>
        <dbReference type="ARBA" id="ARBA00022777"/>
    </source>
</evidence>
<evidence type="ECO:0000256" key="3">
    <source>
        <dbReference type="ARBA" id="ARBA00022553"/>
    </source>
</evidence>
<reference evidence="11" key="1">
    <citation type="submission" date="2006-10" db="EMBL/GenBank/DDBJ databases">
        <title>Complete sequence of Solibacter usitatus Ellin6076.</title>
        <authorList>
            <consortium name="US DOE Joint Genome Institute"/>
            <person name="Copeland A."/>
            <person name="Lucas S."/>
            <person name="Lapidus A."/>
            <person name="Barry K."/>
            <person name="Detter J.C."/>
            <person name="Glavina del Rio T."/>
            <person name="Hammon N."/>
            <person name="Israni S."/>
            <person name="Dalin E."/>
            <person name="Tice H."/>
            <person name="Pitluck S."/>
            <person name="Thompson L.S."/>
            <person name="Brettin T."/>
            <person name="Bruce D."/>
            <person name="Han C."/>
            <person name="Tapia R."/>
            <person name="Gilna P."/>
            <person name="Schmutz J."/>
            <person name="Larimer F."/>
            <person name="Land M."/>
            <person name="Hauser L."/>
            <person name="Kyrpides N."/>
            <person name="Mikhailova N."/>
            <person name="Janssen P.H."/>
            <person name="Kuske C.R."/>
            <person name="Richardson P."/>
        </authorList>
    </citation>
    <scope>NUCLEOTIDE SEQUENCE</scope>
    <source>
        <strain evidence="11">Ellin6076</strain>
    </source>
</reference>
<dbReference type="InterPro" id="IPR003594">
    <property type="entry name" value="HATPase_dom"/>
</dbReference>
<name>Q01NJ7_SOLUE</name>